<keyword evidence="2" id="KW-0342">GTP-binding</keyword>
<dbReference type="GO" id="GO:0008017">
    <property type="term" value="F:microtubule binding"/>
    <property type="evidence" value="ECO:0007669"/>
    <property type="project" value="TreeGrafter"/>
</dbReference>
<dbReference type="SUPFAM" id="SSF52540">
    <property type="entry name" value="P-loop containing nucleoside triphosphate hydrolases"/>
    <property type="match status" value="1"/>
</dbReference>
<feature type="domain" description="GED" evidence="3">
    <location>
        <begin position="568"/>
        <end position="659"/>
    </location>
</feature>
<evidence type="ECO:0000313" key="5">
    <source>
        <dbReference type="Proteomes" id="UP000756921"/>
    </source>
</evidence>
<dbReference type="GO" id="GO:0048312">
    <property type="term" value="P:intracellular distribution of mitochondria"/>
    <property type="evidence" value="ECO:0007669"/>
    <property type="project" value="TreeGrafter"/>
</dbReference>
<sequence length="665" mass="74822">MAKGSPNGGESASLQSNDTRSLLDVVDNLRSQGISRYVDLPEIVVCGEQSSGKSSVLEAISGMLFPSKDNLCTRFATELILRRGPVAPIRIRIVPGSEENRTDAEIARLLNFNVSVSAEDLDLGDVIESAKKCMGINDDTKVFSSDILRLELSGPEQPHLTLVDLPGFQIPRSPIYEKSADIILAVVSAKNDFNNQSSTRYSRQIDPRGVRTLGLITKPDTLHEGCGSESFYIELAQNKEVKFKLGWHVLRNRDYTTRNSSLQERNRTEKLFFSSGAWGSLNSSQVGLHSLKSRLSKILRDQILVQLPDVLSQIQGGICDCTRKLEALGTPRATVQEQKRHLLTVSQSFTYLIIAAADGEYSDSFFGDASTHEGYQKRLRANLRNVLTKFADTMREQGHTYDIVDQVSTQGRELPGTFGPLIIGQRFLKQRKPWTRLVKETMEEVVHAVRHVLYAALSHVCNPSTREAILMCIIYPKLDRLEKELQEKVIELLKPHDTRHLITYNHYLTDNVQKAQAGRRMREIKKTLERFFGDDYTNLGTVKLSVNVDSSTKLLVTKTEADMNIYASSTATDFMQAYYKVALKKFVDDFSVLAVKARIFERLPALFCPENVLDIKDEMVATLAAEDEESSVERERCCEKLKVLENGLRELKSVQEHPSLHYKGK</sequence>
<dbReference type="OrthoDB" id="415706at2759"/>
<dbReference type="Pfam" id="PF00350">
    <property type="entry name" value="Dynamin_N"/>
    <property type="match status" value="1"/>
</dbReference>
<keyword evidence="1" id="KW-0547">Nucleotide-binding</keyword>
<dbReference type="PANTHER" id="PTHR11566:SF21">
    <property type="entry name" value="DYNAMIN RELATED PROTEIN 1, ISOFORM A"/>
    <property type="match status" value="1"/>
</dbReference>
<dbReference type="GO" id="GO:0016559">
    <property type="term" value="P:peroxisome fission"/>
    <property type="evidence" value="ECO:0007669"/>
    <property type="project" value="TreeGrafter"/>
</dbReference>
<dbReference type="GO" id="GO:0005739">
    <property type="term" value="C:mitochondrion"/>
    <property type="evidence" value="ECO:0007669"/>
    <property type="project" value="TreeGrafter"/>
</dbReference>
<keyword evidence="5" id="KW-1185">Reference proteome</keyword>
<dbReference type="InterPro" id="IPR000375">
    <property type="entry name" value="Dynamin_stalk"/>
</dbReference>
<dbReference type="PRINTS" id="PR00195">
    <property type="entry name" value="DYNAMIN"/>
</dbReference>
<dbReference type="GO" id="GO:0005525">
    <property type="term" value="F:GTP binding"/>
    <property type="evidence" value="ECO:0007669"/>
    <property type="project" value="InterPro"/>
</dbReference>
<dbReference type="InterPro" id="IPR001401">
    <property type="entry name" value="Dynamin_GTPase"/>
</dbReference>
<name>A0A9P6G451_9PLEO</name>
<accession>A0A9P6G451</accession>
<dbReference type="AlphaFoldDB" id="A0A9P6G451"/>
<comment type="caution">
    <text evidence="4">The sequence shown here is derived from an EMBL/GenBank/DDBJ whole genome shotgun (WGS) entry which is preliminary data.</text>
</comment>
<dbReference type="EMBL" id="WJXW01000019">
    <property type="protein sequence ID" value="KAF9728579.1"/>
    <property type="molecule type" value="Genomic_DNA"/>
</dbReference>
<dbReference type="CDD" id="cd08771">
    <property type="entry name" value="DLP_1"/>
    <property type="match status" value="1"/>
</dbReference>
<dbReference type="PANTHER" id="PTHR11566">
    <property type="entry name" value="DYNAMIN"/>
    <property type="match status" value="1"/>
</dbReference>
<evidence type="ECO:0000313" key="4">
    <source>
        <dbReference type="EMBL" id="KAF9728579.1"/>
    </source>
</evidence>
<dbReference type="InterPro" id="IPR020850">
    <property type="entry name" value="GED_dom"/>
</dbReference>
<dbReference type="InterPro" id="IPR027417">
    <property type="entry name" value="P-loop_NTPase"/>
</dbReference>
<dbReference type="GO" id="GO:0000266">
    <property type="term" value="P:mitochondrial fission"/>
    <property type="evidence" value="ECO:0007669"/>
    <property type="project" value="TreeGrafter"/>
</dbReference>
<reference evidence="4" key="1">
    <citation type="journal article" date="2020" name="Mol. Plant Microbe Interact.">
        <title>Genome Sequence of the Biocontrol Agent Coniothyrium minitans strain Conio (IMI 134523).</title>
        <authorList>
            <person name="Patel D."/>
            <person name="Shittu T.A."/>
            <person name="Baroncelli R."/>
            <person name="Muthumeenakshi S."/>
            <person name="Osborne T.H."/>
            <person name="Janganan T.K."/>
            <person name="Sreenivasaprasad S."/>
        </authorList>
    </citation>
    <scope>NUCLEOTIDE SEQUENCE</scope>
    <source>
        <strain evidence="4">Conio</strain>
    </source>
</reference>
<dbReference type="GO" id="GO:0006897">
    <property type="term" value="P:endocytosis"/>
    <property type="evidence" value="ECO:0007669"/>
    <property type="project" value="TreeGrafter"/>
</dbReference>
<dbReference type="GO" id="GO:0016020">
    <property type="term" value="C:membrane"/>
    <property type="evidence" value="ECO:0007669"/>
    <property type="project" value="TreeGrafter"/>
</dbReference>
<evidence type="ECO:0000256" key="1">
    <source>
        <dbReference type="ARBA" id="ARBA00022741"/>
    </source>
</evidence>
<dbReference type="Pfam" id="PF01031">
    <property type="entry name" value="Dynamin_M"/>
    <property type="match status" value="1"/>
</dbReference>
<dbReference type="GO" id="GO:0003924">
    <property type="term" value="F:GTPase activity"/>
    <property type="evidence" value="ECO:0007669"/>
    <property type="project" value="InterPro"/>
</dbReference>
<proteinExistence type="predicted"/>
<evidence type="ECO:0000259" key="3">
    <source>
        <dbReference type="PROSITE" id="PS51388"/>
    </source>
</evidence>
<dbReference type="InterPro" id="IPR045063">
    <property type="entry name" value="Dynamin_N"/>
</dbReference>
<gene>
    <name evidence="4" type="ORF">PMIN01_13407</name>
</gene>
<dbReference type="SMART" id="SM00053">
    <property type="entry name" value="DYNc"/>
    <property type="match status" value="1"/>
</dbReference>
<evidence type="ECO:0000256" key="2">
    <source>
        <dbReference type="ARBA" id="ARBA00023134"/>
    </source>
</evidence>
<dbReference type="Proteomes" id="UP000756921">
    <property type="component" value="Unassembled WGS sequence"/>
</dbReference>
<dbReference type="Gene3D" id="3.40.50.300">
    <property type="entry name" value="P-loop containing nucleotide triphosphate hydrolases"/>
    <property type="match status" value="1"/>
</dbReference>
<organism evidence="4 5">
    <name type="scientific">Paraphaeosphaeria minitans</name>
    <dbReference type="NCBI Taxonomy" id="565426"/>
    <lineage>
        <taxon>Eukaryota</taxon>
        <taxon>Fungi</taxon>
        <taxon>Dikarya</taxon>
        <taxon>Ascomycota</taxon>
        <taxon>Pezizomycotina</taxon>
        <taxon>Dothideomycetes</taxon>
        <taxon>Pleosporomycetidae</taxon>
        <taxon>Pleosporales</taxon>
        <taxon>Massarineae</taxon>
        <taxon>Didymosphaeriaceae</taxon>
        <taxon>Paraphaeosphaeria</taxon>
    </lineage>
</organism>
<dbReference type="PROSITE" id="PS51388">
    <property type="entry name" value="GED"/>
    <property type="match status" value="1"/>
</dbReference>
<dbReference type="InterPro" id="IPR022812">
    <property type="entry name" value="Dynamin"/>
</dbReference>
<dbReference type="GO" id="GO:0005874">
    <property type="term" value="C:microtubule"/>
    <property type="evidence" value="ECO:0007669"/>
    <property type="project" value="TreeGrafter"/>
</dbReference>
<protein>
    <submittedName>
        <fullName evidence="4">Dynamin family protein</fullName>
    </submittedName>
</protein>